<evidence type="ECO:0000313" key="2">
    <source>
        <dbReference type="EMBL" id="AKK02171.1"/>
    </source>
</evidence>
<dbReference type="AlphaFoldDB" id="A0A0G3GLU9"/>
<evidence type="ECO:0000313" key="3">
    <source>
        <dbReference type="Proteomes" id="UP000035368"/>
    </source>
</evidence>
<gene>
    <name evidence="2" type="ORF">CEPID_01425</name>
</gene>
<dbReference type="GO" id="GO:0005829">
    <property type="term" value="C:cytosol"/>
    <property type="evidence" value="ECO:0007669"/>
    <property type="project" value="TreeGrafter"/>
</dbReference>
<dbReference type="PANTHER" id="PTHR43384">
    <property type="entry name" value="SEPTUM SITE-DETERMINING PROTEIN MIND HOMOLOG, CHLOROPLASTIC-RELATED"/>
    <property type="match status" value="1"/>
</dbReference>
<keyword evidence="3" id="KW-1185">Reference proteome</keyword>
<dbReference type="OrthoDB" id="3252838at2"/>
<dbReference type="NCBIfam" id="TIGR03815">
    <property type="entry name" value="CpaE_hom_Actino"/>
    <property type="match status" value="1"/>
</dbReference>
<dbReference type="PANTHER" id="PTHR43384:SF11">
    <property type="entry name" value="SEPTUM SITE DETERMINING PROTEIN"/>
    <property type="match status" value="1"/>
</dbReference>
<evidence type="ECO:0000259" key="1">
    <source>
        <dbReference type="Pfam" id="PF26563"/>
    </source>
</evidence>
<dbReference type="InterPro" id="IPR059050">
    <property type="entry name" value="Rv3660c_N"/>
</dbReference>
<dbReference type="InterPro" id="IPR027417">
    <property type="entry name" value="P-loop_NTPase"/>
</dbReference>
<accession>A0A0G3GLU9</accession>
<dbReference type="GO" id="GO:0009898">
    <property type="term" value="C:cytoplasmic side of plasma membrane"/>
    <property type="evidence" value="ECO:0007669"/>
    <property type="project" value="TreeGrafter"/>
</dbReference>
<dbReference type="Pfam" id="PF26563">
    <property type="entry name" value="Rv3660c_N"/>
    <property type="match status" value="1"/>
</dbReference>
<dbReference type="KEGG" id="cei:CEPID_01425"/>
<keyword evidence="2" id="KW-0378">Hydrolase</keyword>
<dbReference type="Proteomes" id="UP000035368">
    <property type="component" value="Chromosome"/>
</dbReference>
<organism evidence="2 3">
    <name type="scientific">Corynebacterium epidermidicanis</name>
    <dbReference type="NCBI Taxonomy" id="1050174"/>
    <lineage>
        <taxon>Bacteria</taxon>
        <taxon>Bacillati</taxon>
        <taxon>Actinomycetota</taxon>
        <taxon>Actinomycetes</taxon>
        <taxon>Mycobacteriales</taxon>
        <taxon>Corynebacteriaceae</taxon>
        <taxon>Corynebacterium</taxon>
    </lineage>
</organism>
<protein>
    <submittedName>
        <fullName evidence="2">Helicase/secretion neighborhood CpaE-like protein</fullName>
    </submittedName>
</protein>
<proteinExistence type="predicted"/>
<dbReference type="InterPro" id="IPR050625">
    <property type="entry name" value="ParA/MinD_ATPase"/>
</dbReference>
<keyword evidence="2" id="KW-0547">Nucleotide-binding</keyword>
<keyword evidence="2" id="KW-0067">ATP-binding</keyword>
<name>A0A0G3GLU9_9CORY</name>
<dbReference type="PATRIC" id="fig|1050174.4.peg.290"/>
<dbReference type="SUPFAM" id="SSF52540">
    <property type="entry name" value="P-loop containing nucleoside triphosphate hydrolases"/>
    <property type="match status" value="1"/>
</dbReference>
<dbReference type="GO" id="GO:0005524">
    <property type="term" value="F:ATP binding"/>
    <property type="evidence" value="ECO:0007669"/>
    <property type="project" value="TreeGrafter"/>
</dbReference>
<feature type="domain" description="Rv3660c-like CheY-like N-terminal" evidence="1">
    <location>
        <begin position="8"/>
        <end position="110"/>
    </location>
</feature>
<dbReference type="GO" id="GO:0051782">
    <property type="term" value="P:negative regulation of cell division"/>
    <property type="evidence" value="ECO:0007669"/>
    <property type="project" value="TreeGrafter"/>
</dbReference>
<reference evidence="2 3" key="1">
    <citation type="submission" date="2015-05" db="EMBL/GenBank/DDBJ databases">
        <title>Complete genome sequence of Corynebacterium epidermidicanis DSM 45586, isolated from the skin of a dog suffering from pruritus.</title>
        <authorList>
            <person name="Ruckert C."/>
            <person name="Albersmeier A."/>
            <person name="Winkler A."/>
            <person name="Tauch A."/>
        </authorList>
    </citation>
    <scope>NUCLEOTIDE SEQUENCE [LARGE SCALE GENOMIC DNA]</scope>
    <source>
        <strain evidence="2 3">DSM 45586</strain>
    </source>
</reference>
<dbReference type="STRING" id="1050174.CEPID_01425"/>
<dbReference type="GO" id="GO:0004386">
    <property type="term" value="F:helicase activity"/>
    <property type="evidence" value="ECO:0007669"/>
    <property type="project" value="UniProtKB-KW"/>
</dbReference>
<dbReference type="EMBL" id="CP011541">
    <property type="protein sequence ID" value="AKK02171.1"/>
    <property type="molecule type" value="Genomic_DNA"/>
</dbReference>
<keyword evidence="2" id="KW-0347">Helicase</keyword>
<dbReference type="InterPro" id="IPR022521">
    <property type="entry name" value="Rv3660c"/>
</dbReference>
<dbReference type="GO" id="GO:0016887">
    <property type="term" value="F:ATP hydrolysis activity"/>
    <property type="evidence" value="ECO:0007669"/>
    <property type="project" value="TreeGrafter"/>
</dbReference>
<dbReference type="Gene3D" id="3.40.50.300">
    <property type="entry name" value="P-loop containing nucleotide triphosphate hydrolases"/>
    <property type="match status" value="1"/>
</dbReference>
<sequence>MNAILVAIADPTLHPEVMHIAAATGHKIVDTVEPVEIARLARSASAVVVDKDAALTLKDLPPRPGIYFVAADPGPIDWRSALRCGAEDGYVIPAQSPELLRALGSSQEPEPPALGRRNCLGVMPAVGGAGASTLAAAVALASGSGVLIDADPYSGGVDLLLGIESELGARWGDISFDSGQVSSHDLRQALPKAQQVSVLTSHRGASVGPTFSPADVVRAVDSLRTEDVIIDLPRWGDQMIEIAAGCAALVVVIPAEIRALSAAADIAARSRRQLSATEMVAVLRHRGWCGVDLAEAERLAGMPIIAELPHVSTLSKSVETQGLVKLPRALKKCAEEILAERRVWAC</sequence>
<dbReference type="RefSeq" id="WP_047239437.1">
    <property type="nucleotide sequence ID" value="NZ_CP011541.1"/>
</dbReference>